<feature type="non-terminal residue" evidence="1">
    <location>
        <position position="1"/>
    </location>
</feature>
<accession>A0AA36GBF7</accession>
<name>A0AA36GBF7_9BILA</name>
<evidence type="ECO:0000313" key="2">
    <source>
        <dbReference type="Proteomes" id="UP001177023"/>
    </source>
</evidence>
<dbReference type="AlphaFoldDB" id="A0AA36GBF7"/>
<proteinExistence type="predicted"/>
<reference evidence="1" key="1">
    <citation type="submission" date="2023-06" db="EMBL/GenBank/DDBJ databases">
        <authorList>
            <person name="Delattre M."/>
        </authorList>
    </citation>
    <scope>NUCLEOTIDE SEQUENCE</scope>
    <source>
        <strain evidence="1">AF72</strain>
    </source>
</reference>
<comment type="caution">
    <text evidence="1">The sequence shown here is derived from an EMBL/GenBank/DDBJ whole genome shotgun (WGS) entry which is preliminary data.</text>
</comment>
<protein>
    <submittedName>
        <fullName evidence="1">Uncharacterized protein</fullName>
    </submittedName>
</protein>
<keyword evidence="2" id="KW-1185">Reference proteome</keyword>
<dbReference type="Proteomes" id="UP001177023">
    <property type="component" value="Unassembled WGS sequence"/>
</dbReference>
<sequence>MISWDDFTEFDPADKVHPSNNDPLGIRREPRFGVSADVYHRFAYSKLDEHQRQLVNQHLQFRQRARLRKMAKLFARQPPIRFLLEGRYACISISIEKERQGTLGIPRMFITIKPAMTRDDIDDVTIDLNLPPQPHNHSRSPQSVDITINCPGIAIADRKTWRTPGFDPSYLCILPGSPGALGRFGRKGATNWRILEGVTKWMMGRRLNIQIDQELAETQSPLPDGLKDLRLFRRQNFAICPVFGDRARVKTSSLELDYWLLSGTCPDQAIVIAMKRTAEEYLNVYKDAFDKLINTQFLRFTQCYSAVNDCLESVSIIPQLVHHILQSPLPSTPDRRRLVIIDTQISANPLPQEKMDGVKMEMERMMEGLMEEMDNRGYPDVQIHTLDEDLPPRKSSWFGQFFPTGIQLIISQQYQASLSSQSISTTTLISHQLPSAIGYRALPITACNVRRIRRRFPAHQQSITP</sequence>
<gene>
    <name evidence="1" type="ORF">MSPICULIGERA_LOCUS24153</name>
</gene>
<evidence type="ECO:0000313" key="1">
    <source>
        <dbReference type="EMBL" id="CAJ0586146.1"/>
    </source>
</evidence>
<dbReference type="EMBL" id="CATQJA010002707">
    <property type="protein sequence ID" value="CAJ0586146.1"/>
    <property type="molecule type" value="Genomic_DNA"/>
</dbReference>
<organism evidence="1 2">
    <name type="scientific">Mesorhabditis spiculigera</name>
    <dbReference type="NCBI Taxonomy" id="96644"/>
    <lineage>
        <taxon>Eukaryota</taxon>
        <taxon>Metazoa</taxon>
        <taxon>Ecdysozoa</taxon>
        <taxon>Nematoda</taxon>
        <taxon>Chromadorea</taxon>
        <taxon>Rhabditida</taxon>
        <taxon>Rhabditina</taxon>
        <taxon>Rhabditomorpha</taxon>
        <taxon>Rhabditoidea</taxon>
        <taxon>Rhabditidae</taxon>
        <taxon>Mesorhabditinae</taxon>
        <taxon>Mesorhabditis</taxon>
    </lineage>
</organism>